<dbReference type="PANTHER" id="PTHR22914:SF9">
    <property type="entry name" value="CHITIN SYNTHASE 1"/>
    <property type="match status" value="1"/>
</dbReference>
<evidence type="ECO:0000256" key="8">
    <source>
        <dbReference type="ARBA" id="ARBA00023136"/>
    </source>
</evidence>
<dbReference type="AlphaFoldDB" id="A0A8H4A094"/>
<comment type="caution">
    <text evidence="13">The sequence shown here is derived from an EMBL/GenBank/DDBJ whole genome shotgun (WGS) entry which is preliminary data.</text>
</comment>
<dbReference type="GO" id="GO:0006031">
    <property type="term" value="P:chitin biosynthetic process"/>
    <property type="evidence" value="ECO:0007669"/>
    <property type="project" value="UniProtKB-UniRule"/>
</dbReference>
<evidence type="ECO:0000259" key="12">
    <source>
        <dbReference type="Pfam" id="PF08407"/>
    </source>
</evidence>
<feature type="transmembrane region" description="Helical" evidence="11">
    <location>
        <begin position="340"/>
        <end position="360"/>
    </location>
</feature>
<dbReference type="InterPro" id="IPR013616">
    <property type="entry name" value="Chitin_synth_N"/>
</dbReference>
<feature type="domain" description="Chitin synthase N-terminal" evidence="12">
    <location>
        <begin position="5"/>
        <end position="58"/>
    </location>
</feature>
<dbReference type="Pfam" id="PF01644">
    <property type="entry name" value="Chitin_synth_1"/>
    <property type="match status" value="2"/>
</dbReference>
<keyword evidence="7 11" id="KW-1133">Transmembrane helix</keyword>
<dbReference type="Pfam" id="PF08407">
    <property type="entry name" value="Chitin_synth_1N"/>
    <property type="match status" value="1"/>
</dbReference>
<feature type="transmembrane region" description="Helical" evidence="11">
    <location>
        <begin position="366"/>
        <end position="395"/>
    </location>
</feature>
<dbReference type="EC" id="2.4.1.16" evidence="2 11"/>
<keyword evidence="3 11" id="KW-1003">Cell membrane</keyword>
<dbReference type="GO" id="GO:0030428">
    <property type="term" value="C:cell septum"/>
    <property type="evidence" value="ECO:0007669"/>
    <property type="project" value="TreeGrafter"/>
</dbReference>
<dbReference type="GO" id="GO:0071555">
    <property type="term" value="P:cell wall organization"/>
    <property type="evidence" value="ECO:0007669"/>
    <property type="project" value="UniProtKB-KW"/>
</dbReference>
<keyword evidence="5 11" id="KW-0808">Transferase</keyword>
<dbReference type="GO" id="GO:0004100">
    <property type="term" value="F:chitin synthase activity"/>
    <property type="evidence" value="ECO:0007669"/>
    <property type="project" value="UniProtKB-UniRule"/>
</dbReference>
<evidence type="ECO:0000256" key="4">
    <source>
        <dbReference type="ARBA" id="ARBA00022676"/>
    </source>
</evidence>
<dbReference type="OrthoDB" id="26569at2759"/>
<dbReference type="InterPro" id="IPR004835">
    <property type="entry name" value="Chitin_synth"/>
</dbReference>
<comment type="subcellular location">
    <subcellularLocation>
        <location evidence="1 11">Cell membrane</location>
        <topology evidence="1 11">Multi-pass membrane protein</topology>
    </subcellularLocation>
</comment>
<comment type="catalytic activity">
    <reaction evidence="11">
        <text>[(1-&gt;4)-N-acetyl-beta-D-glucosaminyl](n) + UDP-N-acetyl-alpha-D-glucosamine = [(1-&gt;4)-N-acetyl-beta-D-glucosaminyl](n+1) + UDP + H(+)</text>
        <dbReference type="Rhea" id="RHEA:16637"/>
        <dbReference type="Rhea" id="RHEA-COMP:9593"/>
        <dbReference type="Rhea" id="RHEA-COMP:9595"/>
        <dbReference type="ChEBI" id="CHEBI:15378"/>
        <dbReference type="ChEBI" id="CHEBI:17029"/>
        <dbReference type="ChEBI" id="CHEBI:57705"/>
        <dbReference type="ChEBI" id="CHEBI:58223"/>
        <dbReference type="EC" id="2.4.1.16"/>
    </reaction>
</comment>
<feature type="transmembrane region" description="Helical" evidence="11">
    <location>
        <begin position="449"/>
        <end position="469"/>
    </location>
</feature>
<evidence type="ECO:0000256" key="6">
    <source>
        <dbReference type="ARBA" id="ARBA00022692"/>
    </source>
</evidence>
<evidence type="ECO:0000256" key="1">
    <source>
        <dbReference type="ARBA" id="ARBA00004651"/>
    </source>
</evidence>
<evidence type="ECO:0000256" key="10">
    <source>
        <dbReference type="ARBA" id="ARBA00024009"/>
    </source>
</evidence>
<name>A0A8H4A094_GIGMA</name>
<evidence type="ECO:0000256" key="11">
    <source>
        <dbReference type="RuleBase" id="RU366040"/>
    </source>
</evidence>
<keyword evidence="9 11" id="KW-0961">Cell wall biogenesis/degradation</keyword>
<dbReference type="SUPFAM" id="SSF53448">
    <property type="entry name" value="Nucleotide-diphospho-sugar transferases"/>
    <property type="match status" value="1"/>
</dbReference>
<evidence type="ECO:0000256" key="5">
    <source>
        <dbReference type="ARBA" id="ARBA00022679"/>
    </source>
</evidence>
<dbReference type="Proteomes" id="UP000439903">
    <property type="component" value="Unassembled WGS sequence"/>
</dbReference>
<comment type="similarity">
    <text evidence="11">Belongs to the chitin synthase family.</text>
</comment>
<keyword evidence="6 11" id="KW-0812">Transmembrane</keyword>
<proteinExistence type="inferred from homology"/>
<comment type="function">
    <text evidence="10 11">Polymerizes chitin, a structural polymer of the cell wall and septum, by transferring the sugar moiety of UDP-GlcNAc to the non-reducing end of the growing chitin polymer.</text>
</comment>
<gene>
    <name evidence="13" type="ORF">F8M41_013624</name>
</gene>
<dbReference type="GO" id="GO:0005886">
    <property type="term" value="C:plasma membrane"/>
    <property type="evidence" value="ECO:0007669"/>
    <property type="project" value="UniProtKB-SubCell"/>
</dbReference>
<sequence>MNIKSEVKLTTNRNLQFNYPVPNDALSNIKFTFCEEFESIRYTTITCGPDEFVGKKWNFAKSCQKKKVTTHLFEYTTQLIVESDFKIHTIPPIQIMLCLKEKNAKKLNSHRWSFNSFAALLKPKICILLDVGTKPLKTSIYQLWKAFDRDPHVGSACGEIKVDLGRKCKNLLNPLVTSQNFEYKMSNILDKPSEFVFGYISVLPGAFSAYRYEALMNGPLEAYFKDETMDVSGAPKTNIVEANMYLAEDPKAETDVPDNDPEFIFQRRRWLNGSFFTAFYSIAKFTHIWNSGQPLYREILLQIQFFYNGLQLIFNWFSLSTTSNSATDPFKGYGDKLFDIARLLYLIIIVISFICSMGNHPQGTKLIYTLCIILFTIIMAMMLYCSIYIIFLTVSKAEPPIDFKNPSSIQEALKNATFQDIIISSSLTYLLYLFSSLIHCESWHMFSCLVQYILLIPSYVNILMIYAFCNTHDVSWGTKGDNINLENLNGASLTEDEDTVRIVIKDEDLNNAYQNIINELLRSKDQSHGEKQYRNVFTKKDDYYRLFRTYLVLS</sequence>
<feature type="transmembrane region" description="Helical" evidence="11">
    <location>
        <begin position="416"/>
        <end position="437"/>
    </location>
</feature>
<evidence type="ECO:0000313" key="13">
    <source>
        <dbReference type="EMBL" id="KAF0366322.1"/>
    </source>
</evidence>
<dbReference type="PANTHER" id="PTHR22914">
    <property type="entry name" value="CHITIN SYNTHASE"/>
    <property type="match status" value="1"/>
</dbReference>
<comment type="caution">
    <text evidence="11">Lacks conserved residue(s) required for the propagation of feature annotation.</text>
</comment>
<organism evidence="13 14">
    <name type="scientific">Gigaspora margarita</name>
    <dbReference type="NCBI Taxonomy" id="4874"/>
    <lineage>
        <taxon>Eukaryota</taxon>
        <taxon>Fungi</taxon>
        <taxon>Fungi incertae sedis</taxon>
        <taxon>Mucoromycota</taxon>
        <taxon>Glomeromycotina</taxon>
        <taxon>Glomeromycetes</taxon>
        <taxon>Diversisporales</taxon>
        <taxon>Gigasporaceae</taxon>
        <taxon>Gigaspora</taxon>
    </lineage>
</organism>
<evidence type="ECO:0000256" key="7">
    <source>
        <dbReference type="ARBA" id="ARBA00022989"/>
    </source>
</evidence>
<keyword evidence="14" id="KW-1185">Reference proteome</keyword>
<accession>A0A8H4A094</accession>
<evidence type="ECO:0000256" key="2">
    <source>
        <dbReference type="ARBA" id="ARBA00012543"/>
    </source>
</evidence>
<evidence type="ECO:0000313" key="14">
    <source>
        <dbReference type="Proteomes" id="UP000439903"/>
    </source>
</evidence>
<evidence type="ECO:0000256" key="3">
    <source>
        <dbReference type="ARBA" id="ARBA00022475"/>
    </source>
</evidence>
<dbReference type="EMBL" id="WTPW01002774">
    <property type="protein sequence ID" value="KAF0366322.1"/>
    <property type="molecule type" value="Genomic_DNA"/>
</dbReference>
<evidence type="ECO:0000256" key="9">
    <source>
        <dbReference type="ARBA" id="ARBA00023316"/>
    </source>
</evidence>
<reference evidence="13 14" key="1">
    <citation type="journal article" date="2019" name="Environ. Microbiol.">
        <title>At the nexus of three kingdoms: the genome of the mycorrhizal fungus Gigaspora margarita provides insights into plant, endobacterial and fungal interactions.</title>
        <authorList>
            <person name="Venice F."/>
            <person name="Ghignone S."/>
            <person name="Salvioli di Fossalunga A."/>
            <person name="Amselem J."/>
            <person name="Novero M."/>
            <person name="Xianan X."/>
            <person name="Sedzielewska Toro K."/>
            <person name="Morin E."/>
            <person name="Lipzen A."/>
            <person name="Grigoriev I.V."/>
            <person name="Henrissat B."/>
            <person name="Martin F.M."/>
            <person name="Bonfante P."/>
        </authorList>
    </citation>
    <scope>NUCLEOTIDE SEQUENCE [LARGE SCALE GENOMIC DNA]</scope>
    <source>
        <strain evidence="13 14">BEG34</strain>
    </source>
</reference>
<keyword evidence="8 11" id="KW-0472">Membrane</keyword>
<dbReference type="InterPro" id="IPR029044">
    <property type="entry name" value="Nucleotide-diphossugar_trans"/>
</dbReference>
<protein>
    <recommendedName>
        <fullName evidence="2 11">Chitin synthase</fullName>
        <ecNumber evidence="2 11">2.4.1.16</ecNumber>
    </recommendedName>
</protein>
<keyword evidence="4 11" id="KW-0328">Glycosyltransferase</keyword>